<dbReference type="AlphaFoldDB" id="C7NM83"/>
<evidence type="ECO:0000256" key="6">
    <source>
        <dbReference type="ARBA" id="ARBA00022801"/>
    </source>
</evidence>
<keyword evidence="6 11" id="KW-0378">Hydrolase</keyword>
<dbReference type="Proteomes" id="UP000002071">
    <property type="component" value="Chromosome"/>
</dbReference>
<dbReference type="InterPro" id="IPR001000">
    <property type="entry name" value="GH10_dom"/>
</dbReference>
<evidence type="ECO:0000313" key="11">
    <source>
        <dbReference type="EMBL" id="ACV11291.1"/>
    </source>
</evidence>
<protein>
    <recommendedName>
        <fullName evidence="3">endo-1,4-beta-xylanase</fullName>
        <ecNumber evidence="3">3.2.1.8</ecNumber>
    </recommendedName>
</protein>
<dbReference type="SMART" id="SM00633">
    <property type="entry name" value="Glyco_10"/>
    <property type="match status" value="1"/>
</dbReference>
<keyword evidence="8 11" id="KW-0326">Glycosidase</keyword>
<evidence type="ECO:0000256" key="1">
    <source>
        <dbReference type="ARBA" id="ARBA00000681"/>
    </source>
</evidence>
<keyword evidence="4 11" id="KW-0858">Xylan degradation</keyword>
<evidence type="ECO:0000259" key="10">
    <source>
        <dbReference type="PROSITE" id="PS51760"/>
    </source>
</evidence>
<dbReference type="Gene3D" id="3.20.20.80">
    <property type="entry name" value="Glycosidases"/>
    <property type="match status" value="1"/>
</dbReference>
<evidence type="ECO:0000256" key="4">
    <source>
        <dbReference type="ARBA" id="ARBA00022651"/>
    </source>
</evidence>
<dbReference type="CAZy" id="GH10">
    <property type="family name" value="Glycoside Hydrolase Family 10"/>
</dbReference>
<dbReference type="STRING" id="519442.Huta_1112"/>
<dbReference type="EMBL" id="CP001687">
    <property type="protein sequence ID" value="ACV11291.1"/>
    <property type="molecule type" value="Genomic_DNA"/>
</dbReference>
<dbReference type="PRINTS" id="PR00134">
    <property type="entry name" value="GLHYDRLASE10"/>
</dbReference>
<dbReference type="EC" id="3.2.1.8" evidence="3"/>
<feature type="domain" description="GH10" evidence="10">
    <location>
        <begin position="1"/>
        <end position="323"/>
    </location>
</feature>
<evidence type="ECO:0000256" key="9">
    <source>
        <dbReference type="ARBA" id="ARBA00023326"/>
    </source>
</evidence>
<comment type="similarity">
    <text evidence="2">Belongs to the glycosyl hydrolase 10 (cellulase F) family.</text>
</comment>
<dbReference type="InterPro" id="IPR017853">
    <property type="entry name" value="GH"/>
</dbReference>
<gene>
    <name evidence="11" type="ordered locus">Huta_1112</name>
</gene>
<dbReference type="GO" id="GO:0045493">
    <property type="term" value="P:xylan catabolic process"/>
    <property type="evidence" value="ECO:0007669"/>
    <property type="project" value="UniProtKB-KW"/>
</dbReference>
<evidence type="ECO:0000256" key="8">
    <source>
        <dbReference type="ARBA" id="ARBA00023295"/>
    </source>
</evidence>
<keyword evidence="9" id="KW-0624">Polysaccharide degradation</keyword>
<evidence type="ECO:0000313" key="12">
    <source>
        <dbReference type="Proteomes" id="UP000002071"/>
    </source>
</evidence>
<dbReference type="HOGENOM" id="CLU_020161_5_0_2"/>
<evidence type="ECO:0000256" key="2">
    <source>
        <dbReference type="ARBA" id="ARBA00007495"/>
    </source>
</evidence>
<accession>C7NM83</accession>
<dbReference type="PANTHER" id="PTHR31490">
    <property type="entry name" value="GLYCOSYL HYDROLASE"/>
    <property type="match status" value="1"/>
</dbReference>
<dbReference type="InterPro" id="IPR044846">
    <property type="entry name" value="GH10"/>
</dbReference>
<evidence type="ECO:0000256" key="3">
    <source>
        <dbReference type="ARBA" id="ARBA00012590"/>
    </source>
</evidence>
<dbReference type="OrthoDB" id="345967at2157"/>
<evidence type="ECO:0000256" key="5">
    <source>
        <dbReference type="ARBA" id="ARBA00022729"/>
    </source>
</evidence>
<dbReference type="PANTHER" id="PTHR31490:SF88">
    <property type="entry name" value="BETA-XYLANASE"/>
    <property type="match status" value="1"/>
</dbReference>
<keyword evidence="12" id="KW-1185">Reference proteome</keyword>
<proteinExistence type="inferred from homology"/>
<dbReference type="GeneID" id="8383387"/>
<dbReference type="SUPFAM" id="SSF51445">
    <property type="entry name" value="(Trans)glycosidases"/>
    <property type="match status" value="1"/>
</dbReference>
<reference evidence="11 12" key="1">
    <citation type="journal article" date="2009" name="Stand. Genomic Sci.">
        <title>Complete genome sequence of Halorhabdus utahensis type strain (AX-2).</title>
        <authorList>
            <person name="Anderson I."/>
            <person name="Tindall B.J."/>
            <person name="Pomrenke H."/>
            <person name="Goker M."/>
            <person name="Lapidus A."/>
            <person name="Nolan M."/>
            <person name="Copeland A."/>
            <person name="Glavina Del Rio T."/>
            <person name="Chen F."/>
            <person name="Tice H."/>
            <person name="Cheng J.F."/>
            <person name="Lucas S."/>
            <person name="Chertkov O."/>
            <person name="Bruce D."/>
            <person name="Brettin T."/>
            <person name="Detter J.C."/>
            <person name="Han C."/>
            <person name="Goodwin L."/>
            <person name="Land M."/>
            <person name="Hauser L."/>
            <person name="Chang Y.J."/>
            <person name="Jeffries C.D."/>
            <person name="Pitluck S."/>
            <person name="Pati A."/>
            <person name="Mavromatis K."/>
            <person name="Ivanova N."/>
            <person name="Ovchinnikova G."/>
            <person name="Chen A."/>
            <person name="Palaniappan K."/>
            <person name="Chain P."/>
            <person name="Rohde M."/>
            <person name="Bristow J."/>
            <person name="Eisen J.A."/>
            <person name="Markowitz V."/>
            <person name="Hugenholtz P."/>
            <person name="Kyrpides N.C."/>
            <person name="Klenk H.P."/>
        </authorList>
    </citation>
    <scope>NUCLEOTIDE SEQUENCE [LARGE SCALE GENOMIC DNA]</scope>
    <source>
        <strain evidence="12">DSM 12940 / JCM 11049 / AX-2</strain>
    </source>
</reference>
<dbReference type="Pfam" id="PF00331">
    <property type="entry name" value="Glyco_hydro_10"/>
    <property type="match status" value="1"/>
</dbReference>
<name>C7NM83_HALUD</name>
<keyword evidence="7" id="KW-0119">Carbohydrate metabolism</keyword>
<dbReference type="eggNOG" id="arCOG07455">
    <property type="taxonomic scope" value="Archaea"/>
</dbReference>
<dbReference type="RefSeq" id="WP_015788867.1">
    <property type="nucleotide sequence ID" value="NC_013158.1"/>
</dbReference>
<evidence type="ECO:0000256" key="7">
    <source>
        <dbReference type="ARBA" id="ARBA00023277"/>
    </source>
</evidence>
<organism evidence="11 12">
    <name type="scientific">Halorhabdus utahensis (strain DSM 12940 / JCM 11049 / AX-2)</name>
    <dbReference type="NCBI Taxonomy" id="519442"/>
    <lineage>
        <taxon>Archaea</taxon>
        <taxon>Methanobacteriati</taxon>
        <taxon>Methanobacteriota</taxon>
        <taxon>Stenosarchaea group</taxon>
        <taxon>Halobacteria</taxon>
        <taxon>Halobacteriales</taxon>
        <taxon>Haloarculaceae</taxon>
        <taxon>Halorhabdus</taxon>
    </lineage>
</organism>
<keyword evidence="5" id="KW-0732">Signal</keyword>
<sequence>MSSDKTLRELADKNDLTLGASITADAFRTYPDDPAVAQTLTREFNAVTTGNALKMGPLRPERYTYNFEDADAIVNLGVKNDLLVRGHALVWHNQTPGWFYPWEYTDDQLREFLRDHIHTVAGRYRGKVDVWDVVNEAVADDGTMRETAWYDAMGEEYIDLAFQWANEVAPEADLFYNDYGIDEINEKADGVYALLERLLDRGVPIDGVGLQMHAFRAQEYVTPEALGENIRRFKDLGLDVHVTEMDVAYDRENVPEDHLEHQAQYYRDILEACLDNGCDTLVTWGVHDTASWLRNYDQTITDDPLLFDEDFDPKPAYFAIKDLLANRD</sequence>
<dbReference type="GO" id="GO:0031176">
    <property type="term" value="F:endo-1,4-beta-xylanase activity"/>
    <property type="evidence" value="ECO:0007669"/>
    <property type="project" value="UniProtKB-EC"/>
</dbReference>
<dbReference type="PROSITE" id="PS51760">
    <property type="entry name" value="GH10_2"/>
    <property type="match status" value="1"/>
</dbReference>
<dbReference type="KEGG" id="hut:Huta_1112"/>
<comment type="catalytic activity">
    <reaction evidence="1">
        <text>Endohydrolysis of (1-&gt;4)-beta-D-xylosidic linkages in xylans.</text>
        <dbReference type="EC" id="3.2.1.8"/>
    </reaction>
</comment>